<keyword evidence="2 4" id="KW-0863">Zinc-finger</keyword>
<evidence type="ECO:0000256" key="1">
    <source>
        <dbReference type="ARBA" id="ARBA00022723"/>
    </source>
</evidence>
<keyword evidence="7" id="KW-1185">Reference proteome</keyword>
<evidence type="ECO:0000256" key="3">
    <source>
        <dbReference type="ARBA" id="ARBA00022833"/>
    </source>
</evidence>
<dbReference type="Gene3D" id="6.10.140.2220">
    <property type="match status" value="1"/>
</dbReference>
<dbReference type="SUPFAM" id="SSF144232">
    <property type="entry name" value="HIT/MYND zinc finger-like"/>
    <property type="match status" value="1"/>
</dbReference>
<protein>
    <recommendedName>
        <fullName evidence="5">MYND-type domain-containing protein</fullName>
    </recommendedName>
</protein>
<keyword evidence="1" id="KW-0479">Metal-binding</keyword>
<dbReference type="Proteomes" id="UP000756132">
    <property type="component" value="Chromosome 3"/>
</dbReference>
<name>A0A9Q8LCG5_PASFU</name>
<sequence>MAQTPALLTEQQCSYCKTKSDDKLSLCTGCRVVRYCSKEHQATHWPTHKSQCIPVKRARVLMEKEETKLRNFPGDWTTPANPFNEPGHFWGWLETRDFMRAKSGYIHTIREIRTREAITIAHAETMDVFRLNRSDNMGMRGSAPSLMMRLGKDQEAYDFIKWYATADPDGHYDWGDMALPFLNLRGENVFESVGVLKVSEYSLEFSHTVALTLIKLRLLLDLHSLKRSSTIADKLPQELLDRIREELVSDVVAVHQEILEEVRNGVDISPRIREVEGQVNTLFNTVKKANSHFWPAMAKPGRNLTAQPEYYSRGTVEEMQVYLQANYAAWEETPGAIAWVKERLSRRA</sequence>
<organism evidence="6 7">
    <name type="scientific">Passalora fulva</name>
    <name type="common">Tomato leaf mold</name>
    <name type="synonym">Cladosporium fulvum</name>
    <dbReference type="NCBI Taxonomy" id="5499"/>
    <lineage>
        <taxon>Eukaryota</taxon>
        <taxon>Fungi</taxon>
        <taxon>Dikarya</taxon>
        <taxon>Ascomycota</taxon>
        <taxon>Pezizomycotina</taxon>
        <taxon>Dothideomycetes</taxon>
        <taxon>Dothideomycetidae</taxon>
        <taxon>Mycosphaerellales</taxon>
        <taxon>Mycosphaerellaceae</taxon>
        <taxon>Fulvia</taxon>
    </lineage>
</organism>
<evidence type="ECO:0000256" key="4">
    <source>
        <dbReference type="PROSITE-ProRule" id="PRU00134"/>
    </source>
</evidence>
<evidence type="ECO:0000256" key="2">
    <source>
        <dbReference type="ARBA" id="ARBA00022771"/>
    </source>
</evidence>
<evidence type="ECO:0000313" key="7">
    <source>
        <dbReference type="Proteomes" id="UP000756132"/>
    </source>
</evidence>
<dbReference type="GeneID" id="71988425"/>
<gene>
    <name evidence="6" type="ORF">CLAFUR5_08547</name>
</gene>
<keyword evidence="3" id="KW-0862">Zinc</keyword>
<evidence type="ECO:0000313" key="6">
    <source>
        <dbReference type="EMBL" id="UJO14830.1"/>
    </source>
</evidence>
<dbReference type="KEGG" id="ffu:CLAFUR5_08547"/>
<dbReference type="GO" id="GO:0008270">
    <property type="term" value="F:zinc ion binding"/>
    <property type="evidence" value="ECO:0007669"/>
    <property type="project" value="UniProtKB-KW"/>
</dbReference>
<dbReference type="InterPro" id="IPR002893">
    <property type="entry name" value="Znf_MYND"/>
</dbReference>
<dbReference type="PROSITE" id="PS01360">
    <property type="entry name" value="ZF_MYND_1"/>
    <property type="match status" value="1"/>
</dbReference>
<dbReference type="PROSITE" id="PS50865">
    <property type="entry name" value="ZF_MYND_2"/>
    <property type="match status" value="1"/>
</dbReference>
<feature type="domain" description="MYND-type" evidence="5">
    <location>
        <begin position="13"/>
        <end position="52"/>
    </location>
</feature>
<reference evidence="6" key="1">
    <citation type="submission" date="2021-12" db="EMBL/GenBank/DDBJ databases">
        <authorList>
            <person name="Zaccaron A."/>
            <person name="Stergiopoulos I."/>
        </authorList>
    </citation>
    <scope>NUCLEOTIDE SEQUENCE</scope>
    <source>
        <strain evidence="6">Race5_Kim</strain>
    </source>
</reference>
<dbReference type="OrthoDB" id="5952526at2759"/>
<proteinExistence type="predicted"/>
<evidence type="ECO:0000259" key="5">
    <source>
        <dbReference type="PROSITE" id="PS50865"/>
    </source>
</evidence>
<accession>A0A9Q8LCG5</accession>
<reference evidence="6" key="2">
    <citation type="journal article" date="2022" name="Microb. Genom.">
        <title>A chromosome-scale genome assembly of the tomato pathogen Cladosporium fulvum reveals a compartmentalized genome architecture and the presence of a dispensable chromosome.</title>
        <authorList>
            <person name="Zaccaron A.Z."/>
            <person name="Chen L.H."/>
            <person name="Samaras A."/>
            <person name="Stergiopoulos I."/>
        </authorList>
    </citation>
    <scope>NUCLEOTIDE SEQUENCE</scope>
    <source>
        <strain evidence="6">Race5_Kim</strain>
    </source>
</reference>
<dbReference type="RefSeq" id="XP_047759196.1">
    <property type="nucleotide sequence ID" value="XM_047907695.1"/>
</dbReference>
<dbReference type="Pfam" id="PF01753">
    <property type="entry name" value="zf-MYND"/>
    <property type="match status" value="1"/>
</dbReference>
<dbReference type="EMBL" id="CP090165">
    <property type="protein sequence ID" value="UJO14830.1"/>
    <property type="molecule type" value="Genomic_DNA"/>
</dbReference>
<dbReference type="AlphaFoldDB" id="A0A9Q8LCG5"/>